<keyword evidence="1" id="KW-0732">Signal</keyword>
<dbReference type="EMBL" id="AVPK01000002">
    <property type="protein sequence ID" value="KGN38856.1"/>
    <property type="molecule type" value="Genomic_DNA"/>
</dbReference>
<protein>
    <recommendedName>
        <fullName evidence="4">Secreted protein</fullName>
    </recommendedName>
</protein>
<dbReference type="RefSeq" id="WP_035902801.1">
    <property type="nucleotide sequence ID" value="NZ_AVPK01000002.1"/>
</dbReference>
<gene>
    <name evidence="2" type="ORF">N803_06720</name>
</gene>
<feature type="signal peptide" evidence="1">
    <location>
        <begin position="1"/>
        <end position="22"/>
    </location>
</feature>
<reference evidence="2 3" key="1">
    <citation type="submission" date="2013-08" db="EMBL/GenBank/DDBJ databases">
        <title>The genome sequence of Knoellia subterranea.</title>
        <authorList>
            <person name="Zhu W."/>
            <person name="Wang G."/>
        </authorList>
    </citation>
    <scope>NUCLEOTIDE SEQUENCE [LARGE SCALE GENOMIC DNA]</scope>
    <source>
        <strain evidence="2 3">KCTC 19937</strain>
    </source>
</reference>
<evidence type="ECO:0000313" key="2">
    <source>
        <dbReference type="EMBL" id="KGN38856.1"/>
    </source>
</evidence>
<dbReference type="PROSITE" id="PS51257">
    <property type="entry name" value="PROKAR_LIPOPROTEIN"/>
    <property type="match status" value="1"/>
</dbReference>
<dbReference type="OrthoDB" id="4227064at2"/>
<evidence type="ECO:0000313" key="3">
    <source>
        <dbReference type="Proteomes" id="UP000030011"/>
    </source>
</evidence>
<sequence>MNRYAILCVVGLLTACGTATSAADGGGTETKTASSLVAEIDCGSVTLGQGDGDIDSSADRYAGDKLTRVSCGRVTALPDPLRCDPIEG</sequence>
<accession>A0A0A0JT80</accession>
<keyword evidence="3" id="KW-1185">Reference proteome</keyword>
<evidence type="ECO:0008006" key="4">
    <source>
        <dbReference type="Google" id="ProtNLM"/>
    </source>
</evidence>
<dbReference type="Proteomes" id="UP000030011">
    <property type="component" value="Unassembled WGS sequence"/>
</dbReference>
<dbReference type="AlphaFoldDB" id="A0A0A0JT80"/>
<name>A0A0A0JT80_9MICO</name>
<evidence type="ECO:0000256" key="1">
    <source>
        <dbReference type="SAM" id="SignalP"/>
    </source>
</evidence>
<comment type="caution">
    <text evidence="2">The sequence shown here is derived from an EMBL/GenBank/DDBJ whole genome shotgun (WGS) entry which is preliminary data.</text>
</comment>
<proteinExistence type="predicted"/>
<feature type="chain" id="PRO_5001971569" description="Secreted protein" evidence="1">
    <location>
        <begin position="23"/>
        <end position="88"/>
    </location>
</feature>
<organism evidence="2 3">
    <name type="scientific">Knoellia subterranea KCTC 19937</name>
    <dbReference type="NCBI Taxonomy" id="1385521"/>
    <lineage>
        <taxon>Bacteria</taxon>
        <taxon>Bacillati</taxon>
        <taxon>Actinomycetota</taxon>
        <taxon>Actinomycetes</taxon>
        <taxon>Micrococcales</taxon>
        <taxon>Intrasporangiaceae</taxon>
        <taxon>Knoellia</taxon>
    </lineage>
</organism>
<dbReference type="STRING" id="1385521.N803_06720"/>